<dbReference type="SUPFAM" id="SSF52091">
    <property type="entry name" value="SpoIIaa-like"/>
    <property type="match status" value="1"/>
</dbReference>
<dbReference type="OrthoDB" id="9156744at2"/>
<protein>
    <submittedName>
        <fullName evidence="2">Phospholipid transport system transporter-binding protein</fullName>
    </submittedName>
</protein>
<evidence type="ECO:0000259" key="1">
    <source>
        <dbReference type="PROSITE" id="PS50801"/>
    </source>
</evidence>
<dbReference type="PROSITE" id="PS50801">
    <property type="entry name" value="STAS"/>
    <property type="match status" value="1"/>
</dbReference>
<dbReference type="PANTHER" id="PTHR35849:SF2">
    <property type="entry name" value="BLR2341 PROTEIN"/>
    <property type="match status" value="1"/>
</dbReference>
<proteinExistence type="predicted"/>
<dbReference type="STRING" id="1121279.SAMN02745887_02249"/>
<dbReference type="InterPro" id="IPR058548">
    <property type="entry name" value="MlaB-like_STAS"/>
</dbReference>
<dbReference type="EMBL" id="FPKR01000008">
    <property type="protein sequence ID" value="SFZ77144.1"/>
    <property type="molecule type" value="Genomic_DNA"/>
</dbReference>
<gene>
    <name evidence="2" type="ORF">SAMN02745887_02249</name>
</gene>
<organism evidence="2 3">
    <name type="scientific">Chitinimonas taiwanensis DSM 18899</name>
    <dbReference type="NCBI Taxonomy" id="1121279"/>
    <lineage>
        <taxon>Bacteria</taxon>
        <taxon>Pseudomonadati</taxon>
        <taxon>Pseudomonadota</taxon>
        <taxon>Betaproteobacteria</taxon>
        <taxon>Neisseriales</taxon>
        <taxon>Chitinibacteraceae</taxon>
        <taxon>Chitinimonas</taxon>
    </lineage>
</organism>
<accession>A0A1K2HJZ0</accession>
<evidence type="ECO:0000313" key="3">
    <source>
        <dbReference type="Proteomes" id="UP000186513"/>
    </source>
</evidence>
<dbReference type="AlphaFoldDB" id="A0A1K2HJZ0"/>
<dbReference type="Pfam" id="PF13466">
    <property type="entry name" value="STAS_2"/>
    <property type="match status" value="1"/>
</dbReference>
<keyword evidence="3" id="KW-1185">Reference proteome</keyword>
<dbReference type="CDD" id="cd07043">
    <property type="entry name" value="STAS_anti-anti-sigma_factors"/>
    <property type="match status" value="1"/>
</dbReference>
<dbReference type="Proteomes" id="UP000186513">
    <property type="component" value="Unassembled WGS sequence"/>
</dbReference>
<reference evidence="2 3" key="1">
    <citation type="submission" date="2016-11" db="EMBL/GenBank/DDBJ databases">
        <authorList>
            <person name="Jaros S."/>
            <person name="Januszkiewicz K."/>
            <person name="Wedrychowicz H."/>
        </authorList>
    </citation>
    <scope>NUCLEOTIDE SEQUENCE [LARGE SCALE GENOMIC DNA]</scope>
    <source>
        <strain evidence="2 3">DSM 18899</strain>
    </source>
</reference>
<dbReference type="InterPro" id="IPR052746">
    <property type="entry name" value="MlaB_ABC_Transporter"/>
</dbReference>
<evidence type="ECO:0000313" key="2">
    <source>
        <dbReference type="EMBL" id="SFZ77144.1"/>
    </source>
</evidence>
<dbReference type="RefSeq" id="WP_072428759.1">
    <property type="nucleotide sequence ID" value="NZ_FPKR01000008.1"/>
</dbReference>
<name>A0A1K2HJZ0_9NEIS</name>
<feature type="domain" description="STAS" evidence="1">
    <location>
        <begin position="5"/>
        <end position="97"/>
    </location>
</feature>
<dbReference type="PANTHER" id="PTHR35849">
    <property type="entry name" value="BLR2341 PROTEIN"/>
    <property type="match status" value="1"/>
</dbReference>
<dbReference type="InterPro" id="IPR002645">
    <property type="entry name" value="STAS_dom"/>
</dbReference>
<dbReference type="InterPro" id="IPR036513">
    <property type="entry name" value="STAS_dom_sf"/>
</dbReference>
<dbReference type="Gene3D" id="3.30.750.24">
    <property type="entry name" value="STAS domain"/>
    <property type="match status" value="1"/>
</dbReference>
<sequence>MSERITLSGGLVLDSICRVEREVAPQLVAPALCLDLSEVAEVDSTAISLLLQWRRQAHAAGRQLTLHNPPASLLSLAALYGVEDFLQFSADAAASAA</sequence>